<dbReference type="Proteomes" id="UP000184383">
    <property type="component" value="Unassembled WGS sequence"/>
</dbReference>
<dbReference type="SMR" id="A0A1L9RLL8"/>
<dbReference type="VEuPathDB" id="FungiDB:ASPWEDRAFT_111693"/>
<evidence type="ECO:0000313" key="3">
    <source>
        <dbReference type="Proteomes" id="UP000184383"/>
    </source>
</evidence>
<protein>
    <recommendedName>
        <fullName evidence="4">Chitin-binding type-4 domain-containing protein</fullName>
    </recommendedName>
</protein>
<dbReference type="PANTHER" id="PTHR36182">
    <property type="entry name" value="PROTEIN, PUTATIVE (AFU_ORTHOLOGUE AFUA_6G10930)-RELATED"/>
    <property type="match status" value="1"/>
</dbReference>
<dbReference type="Gene3D" id="2.70.50.70">
    <property type="match status" value="1"/>
</dbReference>
<sequence>MFLKSIFGLLCISGLAAAHMELSWPYPLRSQFDPANNWTTIDYSMTSPLLADGSNFPCKGYQQDTAWRATAEYIAGKTYNITLSGSATHGGGSCQLSLSYDNGETFKVIQSMEGGCPLESTYDFRMPGDVADGHALFAWSWFNLEGNREMYMNCADVIISGGNGSTSAFEKKYPDMFVANVDNGCSTVEEKQTVFANPGNQVIYGDGVTASSATFPDCS</sequence>
<feature type="signal peptide" evidence="1">
    <location>
        <begin position="1"/>
        <end position="18"/>
    </location>
</feature>
<organism evidence="2 3">
    <name type="scientific">Aspergillus wentii DTO 134E9</name>
    <dbReference type="NCBI Taxonomy" id="1073089"/>
    <lineage>
        <taxon>Eukaryota</taxon>
        <taxon>Fungi</taxon>
        <taxon>Dikarya</taxon>
        <taxon>Ascomycota</taxon>
        <taxon>Pezizomycotina</taxon>
        <taxon>Eurotiomycetes</taxon>
        <taxon>Eurotiomycetidae</taxon>
        <taxon>Eurotiales</taxon>
        <taxon>Aspergillaceae</taxon>
        <taxon>Aspergillus</taxon>
        <taxon>Aspergillus subgen. Cremei</taxon>
    </lineage>
</organism>
<dbReference type="GeneID" id="63744111"/>
<dbReference type="OrthoDB" id="2342176at2759"/>
<dbReference type="EMBL" id="KV878212">
    <property type="protein sequence ID" value="OJJ35773.1"/>
    <property type="molecule type" value="Genomic_DNA"/>
</dbReference>
<proteinExistence type="predicted"/>
<evidence type="ECO:0008006" key="4">
    <source>
        <dbReference type="Google" id="ProtNLM"/>
    </source>
</evidence>
<feature type="chain" id="PRO_5012702220" description="Chitin-binding type-4 domain-containing protein" evidence="1">
    <location>
        <begin position="19"/>
        <end position="219"/>
    </location>
</feature>
<gene>
    <name evidence="2" type="ORF">ASPWEDRAFT_111693</name>
</gene>
<dbReference type="RefSeq" id="XP_040689449.1">
    <property type="nucleotide sequence ID" value="XM_040828263.1"/>
</dbReference>
<keyword evidence="1" id="KW-0732">Signal</keyword>
<reference evidence="3" key="1">
    <citation type="journal article" date="2017" name="Genome Biol.">
        <title>Comparative genomics reveals high biological diversity and specific adaptations in the industrially and medically important fungal genus Aspergillus.</title>
        <authorList>
            <person name="de Vries R.P."/>
            <person name="Riley R."/>
            <person name="Wiebenga A."/>
            <person name="Aguilar-Osorio G."/>
            <person name="Amillis S."/>
            <person name="Uchima C.A."/>
            <person name="Anderluh G."/>
            <person name="Asadollahi M."/>
            <person name="Askin M."/>
            <person name="Barry K."/>
            <person name="Battaglia E."/>
            <person name="Bayram O."/>
            <person name="Benocci T."/>
            <person name="Braus-Stromeyer S.A."/>
            <person name="Caldana C."/>
            <person name="Canovas D."/>
            <person name="Cerqueira G.C."/>
            <person name="Chen F."/>
            <person name="Chen W."/>
            <person name="Choi C."/>
            <person name="Clum A."/>
            <person name="Dos Santos R.A."/>
            <person name="Damasio A.R."/>
            <person name="Diallinas G."/>
            <person name="Emri T."/>
            <person name="Fekete E."/>
            <person name="Flipphi M."/>
            <person name="Freyberg S."/>
            <person name="Gallo A."/>
            <person name="Gournas C."/>
            <person name="Habgood R."/>
            <person name="Hainaut M."/>
            <person name="Harispe M.L."/>
            <person name="Henrissat B."/>
            <person name="Hilden K.S."/>
            <person name="Hope R."/>
            <person name="Hossain A."/>
            <person name="Karabika E."/>
            <person name="Karaffa L."/>
            <person name="Karanyi Z."/>
            <person name="Krasevec N."/>
            <person name="Kuo A."/>
            <person name="Kusch H."/>
            <person name="LaButti K."/>
            <person name="Lagendijk E.L."/>
            <person name="Lapidus A."/>
            <person name="Levasseur A."/>
            <person name="Lindquist E."/>
            <person name="Lipzen A."/>
            <person name="Logrieco A.F."/>
            <person name="MacCabe A."/>
            <person name="Maekelae M.R."/>
            <person name="Malavazi I."/>
            <person name="Melin P."/>
            <person name="Meyer V."/>
            <person name="Mielnichuk N."/>
            <person name="Miskei M."/>
            <person name="Molnar A.P."/>
            <person name="Mule G."/>
            <person name="Ngan C.Y."/>
            <person name="Orejas M."/>
            <person name="Orosz E."/>
            <person name="Ouedraogo J.P."/>
            <person name="Overkamp K.M."/>
            <person name="Park H.-S."/>
            <person name="Perrone G."/>
            <person name="Piumi F."/>
            <person name="Punt P.J."/>
            <person name="Ram A.F."/>
            <person name="Ramon A."/>
            <person name="Rauscher S."/>
            <person name="Record E."/>
            <person name="Riano-Pachon D.M."/>
            <person name="Robert V."/>
            <person name="Roehrig J."/>
            <person name="Ruller R."/>
            <person name="Salamov A."/>
            <person name="Salih N.S."/>
            <person name="Samson R.A."/>
            <person name="Sandor E."/>
            <person name="Sanguinetti M."/>
            <person name="Schuetze T."/>
            <person name="Sepcic K."/>
            <person name="Shelest E."/>
            <person name="Sherlock G."/>
            <person name="Sophianopoulou V."/>
            <person name="Squina F.M."/>
            <person name="Sun H."/>
            <person name="Susca A."/>
            <person name="Todd R.B."/>
            <person name="Tsang A."/>
            <person name="Unkles S.E."/>
            <person name="van de Wiele N."/>
            <person name="van Rossen-Uffink D."/>
            <person name="Oliveira J.V."/>
            <person name="Vesth T.C."/>
            <person name="Visser J."/>
            <person name="Yu J.-H."/>
            <person name="Zhou M."/>
            <person name="Andersen M.R."/>
            <person name="Archer D.B."/>
            <person name="Baker S.E."/>
            <person name="Benoit I."/>
            <person name="Brakhage A.A."/>
            <person name="Braus G.H."/>
            <person name="Fischer R."/>
            <person name="Frisvad J.C."/>
            <person name="Goldman G.H."/>
            <person name="Houbraken J."/>
            <person name="Oakley B."/>
            <person name="Pocsi I."/>
            <person name="Scazzocchio C."/>
            <person name="Seiboth B."/>
            <person name="vanKuyk P.A."/>
            <person name="Wortman J."/>
            <person name="Dyer P.S."/>
            <person name="Grigoriev I.V."/>
        </authorList>
    </citation>
    <scope>NUCLEOTIDE SEQUENCE [LARGE SCALE GENOMIC DNA]</scope>
    <source>
        <strain evidence="3">DTO 134E9</strain>
    </source>
</reference>
<accession>A0A1L9RLL8</accession>
<evidence type="ECO:0000256" key="1">
    <source>
        <dbReference type="SAM" id="SignalP"/>
    </source>
</evidence>
<dbReference type="PANTHER" id="PTHR36182:SF1">
    <property type="entry name" value="PROTEIN, PUTATIVE (AFU_ORTHOLOGUE AFUA_6G10930)-RELATED"/>
    <property type="match status" value="1"/>
</dbReference>
<dbReference type="AlphaFoldDB" id="A0A1L9RLL8"/>
<keyword evidence="3" id="KW-1185">Reference proteome</keyword>
<name>A0A1L9RLL8_ASPWE</name>
<evidence type="ECO:0000313" key="2">
    <source>
        <dbReference type="EMBL" id="OJJ35773.1"/>
    </source>
</evidence>
<dbReference type="STRING" id="1073089.A0A1L9RLL8"/>